<dbReference type="STRING" id="1202772.A0A1V9YEY0"/>
<dbReference type="InterPro" id="IPR011009">
    <property type="entry name" value="Kinase-like_dom_sf"/>
</dbReference>
<evidence type="ECO:0000256" key="1">
    <source>
        <dbReference type="SAM" id="MobiDB-lite"/>
    </source>
</evidence>
<evidence type="ECO:0000259" key="3">
    <source>
        <dbReference type="PROSITE" id="PS50011"/>
    </source>
</evidence>
<dbReference type="SMART" id="SM00220">
    <property type="entry name" value="S_TKc"/>
    <property type="match status" value="1"/>
</dbReference>
<evidence type="ECO:0000259" key="2">
    <source>
        <dbReference type="PROSITE" id="PS50004"/>
    </source>
</evidence>
<dbReference type="Gene3D" id="1.10.510.10">
    <property type="entry name" value="Transferase(Phosphotransferase) domain 1"/>
    <property type="match status" value="1"/>
</dbReference>
<name>A0A1V9YEY0_ACHHY</name>
<evidence type="ECO:0000313" key="5">
    <source>
        <dbReference type="Proteomes" id="UP000243579"/>
    </source>
</evidence>
<dbReference type="SUPFAM" id="SSF49562">
    <property type="entry name" value="C2 domain (Calcium/lipid-binding domain, CaLB)"/>
    <property type="match status" value="1"/>
</dbReference>
<dbReference type="AlphaFoldDB" id="A0A1V9YEY0"/>
<dbReference type="OrthoDB" id="10261027at2759"/>
<keyword evidence="5" id="KW-1185">Reference proteome</keyword>
<dbReference type="PROSITE" id="PS00108">
    <property type="entry name" value="PROTEIN_KINASE_ST"/>
    <property type="match status" value="1"/>
</dbReference>
<dbReference type="InterPro" id="IPR035892">
    <property type="entry name" value="C2_domain_sf"/>
</dbReference>
<dbReference type="PROSITE" id="PS50011">
    <property type="entry name" value="PROTEIN_KINASE_DOM"/>
    <property type="match status" value="1"/>
</dbReference>
<sequence length="472" mass="52409">MDLIVKVPQAQELQSLKKLRTVTHPYVFIRHGRHTKKSLVHHKGMATPCWDVEARFPQVDASLPLFFEVYDEGKWGLGDMLVGTASLPLPTNAPFFEGFIPIYQKTVMTGHIMVRCDCLVKDPRHHLATFLHTPLQETSQYSTAQPLVDKSESATSSQRQTMFTPRSSGSLSNASSTTPRVPPAHYSAPAAPIRIASYDKLASADLPTIEASELVLTGSIGRGAFGTVDRGTYLGQAVAVKSFHDTGGDTLEAFEKEVQIMYRLNSEYTVRLLGIARMASGLPSIVMEYMDGGNLRQFLECAKCRANHDLTSVLFIALAIANGLKYLHRHRIMHRDLKPLNVLLNSAQEVKLADFGISREDATSNMTVGAGTFLWMAPEVFEDSEYGVEADIYSFGVILTELNTLQRPYVGEKGGMLRILDQIRQHRLRPALRPDCPMWYRQLAEDCMAADPIDRPTAAKVAKIIQQHTPAP</sequence>
<keyword evidence="4" id="KW-0808">Transferase</keyword>
<dbReference type="PANTHER" id="PTHR44329">
    <property type="entry name" value="SERINE/THREONINE-PROTEIN KINASE TNNI3K-RELATED"/>
    <property type="match status" value="1"/>
</dbReference>
<dbReference type="PROSITE" id="PS50004">
    <property type="entry name" value="C2"/>
    <property type="match status" value="1"/>
</dbReference>
<feature type="compositionally biased region" description="Polar residues" evidence="1">
    <location>
        <begin position="153"/>
        <end position="166"/>
    </location>
</feature>
<feature type="domain" description="Protein kinase" evidence="3">
    <location>
        <begin position="214"/>
        <end position="471"/>
    </location>
</feature>
<dbReference type="SUPFAM" id="SSF56112">
    <property type="entry name" value="Protein kinase-like (PK-like)"/>
    <property type="match status" value="1"/>
</dbReference>
<reference evidence="4 5" key="1">
    <citation type="journal article" date="2014" name="Genome Biol. Evol.">
        <title>The secreted proteins of Achlya hypogyna and Thraustotheca clavata identify the ancestral oomycete secretome and reveal gene acquisitions by horizontal gene transfer.</title>
        <authorList>
            <person name="Misner I."/>
            <person name="Blouin N."/>
            <person name="Leonard G."/>
            <person name="Richards T.A."/>
            <person name="Lane C.E."/>
        </authorList>
    </citation>
    <scope>NUCLEOTIDE SEQUENCE [LARGE SCALE GENOMIC DNA]</scope>
    <source>
        <strain evidence="4 5">ATCC 48635</strain>
    </source>
</reference>
<dbReference type="Gene3D" id="3.30.200.20">
    <property type="entry name" value="Phosphorylase Kinase, domain 1"/>
    <property type="match status" value="1"/>
</dbReference>
<accession>A0A1V9YEY0</accession>
<dbReference type="Pfam" id="PF07714">
    <property type="entry name" value="PK_Tyr_Ser-Thr"/>
    <property type="match status" value="1"/>
</dbReference>
<feature type="domain" description="C2" evidence="2">
    <location>
        <begin position="1"/>
        <end position="103"/>
    </location>
</feature>
<proteinExistence type="predicted"/>
<comment type="caution">
    <text evidence="4">The sequence shown here is derived from an EMBL/GenBank/DDBJ whole genome shotgun (WGS) entry which is preliminary data.</text>
</comment>
<gene>
    <name evidence="4" type="ORF">ACHHYP_13537</name>
</gene>
<keyword evidence="4" id="KW-0418">Kinase</keyword>
<feature type="region of interest" description="Disordered" evidence="1">
    <location>
        <begin position="141"/>
        <end position="185"/>
    </location>
</feature>
<dbReference type="InterPro" id="IPR000008">
    <property type="entry name" value="C2_dom"/>
</dbReference>
<protein>
    <submittedName>
        <fullName evidence="4">Protein kinase</fullName>
    </submittedName>
</protein>
<feature type="compositionally biased region" description="Low complexity" evidence="1">
    <location>
        <begin position="167"/>
        <end position="176"/>
    </location>
</feature>
<dbReference type="InterPro" id="IPR001245">
    <property type="entry name" value="Ser-Thr/Tyr_kinase_cat_dom"/>
</dbReference>
<organism evidence="4 5">
    <name type="scientific">Achlya hypogyna</name>
    <name type="common">Oomycete</name>
    <name type="synonym">Protoachlya hypogyna</name>
    <dbReference type="NCBI Taxonomy" id="1202772"/>
    <lineage>
        <taxon>Eukaryota</taxon>
        <taxon>Sar</taxon>
        <taxon>Stramenopiles</taxon>
        <taxon>Oomycota</taxon>
        <taxon>Saprolegniomycetes</taxon>
        <taxon>Saprolegniales</taxon>
        <taxon>Achlyaceae</taxon>
        <taxon>Achlya</taxon>
    </lineage>
</organism>
<dbReference type="GO" id="GO:0004674">
    <property type="term" value="F:protein serine/threonine kinase activity"/>
    <property type="evidence" value="ECO:0007669"/>
    <property type="project" value="TreeGrafter"/>
</dbReference>
<dbReference type="InterPro" id="IPR051681">
    <property type="entry name" value="Ser/Thr_Kinases-Pseudokinases"/>
</dbReference>
<dbReference type="InterPro" id="IPR000719">
    <property type="entry name" value="Prot_kinase_dom"/>
</dbReference>
<dbReference type="PANTHER" id="PTHR44329:SF214">
    <property type="entry name" value="PROTEIN KINASE DOMAIN-CONTAINING PROTEIN"/>
    <property type="match status" value="1"/>
</dbReference>
<dbReference type="PRINTS" id="PR00109">
    <property type="entry name" value="TYRKINASE"/>
</dbReference>
<dbReference type="InterPro" id="IPR008271">
    <property type="entry name" value="Ser/Thr_kinase_AS"/>
</dbReference>
<dbReference type="GO" id="GO:0005524">
    <property type="term" value="F:ATP binding"/>
    <property type="evidence" value="ECO:0007669"/>
    <property type="project" value="InterPro"/>
</dbReference>
<dbReference type="Proteomes" id="UP000243579">
    <property type="component" value="Unassembled WGS sequence"/>
</dbReference>
<dbReference type="EMBL" id="JNBR01001915">
    <property type="protein sequence ID" value="OQR84314.1"/>
    <property type="molecule type" value="Genomic_DNA"/>
</dbReference>
<dbReference type="Gene3D" id="2.60.40.150">
    <property type="entry name" value="C2 domain"/>
    <property type="match status" value="1"/>
</dbReference>
<evidence type="ECO:0000313" key="4">
    <source>
        <dbReference type="EMBL" id="OQR84314.1"/>
    </source>
</evidence>